<dbReference type="Pfam" id="PF12697">
    <property type="entry name" value="Abhydrolase_6"/>
    <property type="match status" value="1"/>
</dbReference>
<dbReference type="Proteomes" id="UP001178277">
    <property type="component" value="Unassembled WGS sequence"/>
</dbReference>
<keyword evidence="2" id="KW-0378">Hydrolase</keyword>
<dbReference type="RefSeq" id="WP_305161305.1">
    <property type="nucleotide sequence ID" value="NZ_JAUUTP010000019.1"/>
</dbReference>
<dbReference type="PANTHER" id="PTHR10992">
    <property type="entry name" value="METHYLESTERASE FAMILY MEMBER"/>
    <property type="match status" value="1"/>
</dbReference>
<evidence type="ECO:0000313" key="2">
    <source>
        <dbReference type="EMBL" id="MDP1420111.1"/>
    </source>
</evidence>
<organism evidence="2 3">
    <name type="scientific">Peribacillus simplex</name>
    <dbReference type="NCBI Taxonomy" id="1478"/>
    <lineage>
        <taxon>Bacteria</taxon>
        <taxon>Bacillati</taxon>
        <taxon>Bacillota</taxon>
        <taxon>Bacilli</taxon>
        <taxon>Bacillales</taxon>
        <taxon>Bacillaceae</taxon>
        <taxon>Peribacillus</taxon>
    </lineage>
</organism>
<reference evidence="2" key="1">
    <citation type="submission" date="2023-07" db="EMBL/GenBank/DDBJ databases">
        <title>Murine gut Bacillus species.</title>
        <authorList>
            <person name="Gutman E."/>
            <person name="Hashuel R."/>
            <person name="Litvak Y."/>
        </authorList>
    </citation>
    <scope>NUCLEOTIDE SEQUENCE</scope>
    <source>
        <strain evidence="2">RU283</strain>
    </source>
</reference>
<dbReference type="SUPFAM" id="SSF53474">
    <property type="entry name" value="alpha/beta-Hydrolases"/>
    <property type="match status" value="1"/>
</dbReference>
<dbReference type="EMBL" id="JAUUTP010000019">
    <property type="protein sequence ID" value="MDP1420111.1"/>
    <property type="molecule type" value="Genomic_DNA"/>
</dbReference>
<dbReference type="PRINTS" id="PR00412">
    <property type="entry name" value="EPOXHYDRLASE"/>
</dbReference>
<feature type="domain" description="AB hydrolase-1" evidence="1">
    <location>
        <begin position="4"/>
        <end position="229"/>
    </location>
</feature>
<dbReference type="InterPro" id="IPR045889">
    <property type="entry name" value="MES/HNL"/>
</dbReference>
<dbReference type="PANTHER" id="PTHR10992:SF1086">
    <property type="entry name" value="AB HYDROLASE-1 DOMAIN-CONTAINING PROTEIN"/>
    <property type="match status" value="1"/>
</dbReference>
<accession>A0AA90P217</accession>
<dbReference type="InterPro" id="IPR029058">
    <property type="entry name" value="AB_hydrolase_fold"/>
</dbReference>
<dbReference type="Gene3D" id="3.40.50.1820">
    <property type="entry name" value="alpha/beta hydrolase"/>
    <property type="match status" value="1"/>
</dbReference>
<dbReference type="AlphaFoldDB" id="A0AA90P217"/>
<comment type="caution">
    <text evidence="2">The sequence shown here is derived from an EMBL/GenBank/DDBJ whole genome shotgun (WGS) entry which is preliminary data.</text>
</comment>
<dbReference type="InterPro" id="IPR000639">
    <property type="entry name" value="Epox_hydrolase-like"/>
</dbReference>
<sequence>MSTFVLVHGAWHGEWCWDRIVPLLQDAGHRVLTFDLPGHGMDKTPPSEVTLKNYTDRLCSILDNESEKVILVGHSMGGIVITQTAEYRPEKIQLLVYLCAFLPANEQTLLQILENDKKESPPTVVLSEDKTYLELKDDLIKDVFYGECSESDIFEAKGKLCVQPLLPFITPVRITEDHFEKVPRVYIETLKDNAISIMCQREMYTRTPCRQIITLDTDHSPFFSQPEVLSSHLKNLVSE</sequence>
<protein>
    <submittedName>
        <fullName evidence="2">Alpha/beta fold hydrolase</fullName>
    </submittedName>
</protein>
<evidence type="ECO:0000259" key="1">
    <source>
        <dbReference type="Pfam" id="PF12697"/>
    </source>
</evidence>
<evidence type="ECO:0000313" key="3">
    <source>
        <dbReference type="Proteomes" id="UP001178277"/>
    </source>
</evidence>
<dbReference type="PRINTS" id="PR00111">
    <property type="entry name" value="ABHYDROLASE"/>
</dbReference>
<name>A0AA90P217_9BACI</name>
<dbReference type="InterPro" id="IPR000073">
    <property type="entry name" value="AB_hydrolase_1"/>
</dbReference>
<proteinExistence type="predicted"/>
<dbReference type="GO" id="GO:0080032">
    <property type="term" value="F:methyl jasmonate esterase activity"/>
    <property type="evidence" value="ECO:0007669"/>
    <property type="project" value="TreeGrafter"/>
</dbReference>
<gene>
    <name evidence="2" type="ORF">Q8G35_17355</name>
</gene>
<dbReference type="GO" id="GO:0080030">
    <property type="term" value="F:methyl indole-3-acetate esterase activity"/>
    <property type="evidence" value="ECO:0007669"/>
    <property type="project" value="TreeGrafter"/>
</dbReference>